<dbReference type="InterPro" id="IPR052085">
    <property type="entry name" value="WD-SAM-U-box"/>
</dbReference>
<dbReference type="EMBL" id="MN740539">
    <property type="protein sequence ID" value="QHU32369.1"/>
    <property type="molecule type" value="Genomic_DNA"/>
</dbReference>
<protein>
    <recommendedName>
        <fullName evidence="4">VWFA domain-containing protein</fullName>
    </recommendedName>
</protein>
<dbReference type="Pfam" id="PF13519">
    <property type="entry name" value="VWA_2"/>
    <property type="match status" value="1"/>
</dbReference>
<dbReference type="InterPro" id="IPR002035">
    <property type="entry name" value="VWF_A"/>
</dbReference>
<dbReference type="SUPFAM" id="SSF53300">
    <property type="entry name" value="vWA-like"/>
    <property type="match status" value="1"/>
</dbReference>
<dbReference type="PANTHER" id="PTHR46573">
    <property type="entry name" value="WD REPEAT, SAM AND U-BOX DOMAIN-CONTAINING PROTEIN 1"/>
    <property type="match status" value="1"/>
</dbReference>
<feature type="domain" description="U-box" evidence="2">
    <location>
        <begin position="4"/>
        <end position="77"/>
    </location>
</feature>
<dbReference type="PANTHER" id="PTHR46573:SF1">
    <property type="entry name" value="WD REPEAT, SAM AND U-BOX DOMAIN-CONTAINING PROTEIN 1"/>
    <property type="match status" value="1"/>
</dbReference>
<evidence type="ECO:0000259" key="2">
    <source>
        <dbReference type="PROSITE" id="PS51698"/>
    </source>
</evidence>
<dbReference type="InterPro" id="IPR036465">
    <property type="entry name" value="vWFA_dom_sf"/>
</dbReference>
<dbReference type="Gene3D" id="2.170.16.10">
    <property type="entry name" value="Hedgehog/Intein (Hint) domain"/>
    <property type="match status" value="1"/>
</dbReference>
<dbReference type="GO" id="GO:0016567">
    <property type="term" value="P:protein ubiquitination"/>
    <property type="evidence" value="ECO:0007669"/>
    <property type="project" value="InterPro"/>
</dbReference>
<dbReference type="SUPFAM" id="SSF57850">
    <property type="entry name" value="RING/U-box"/>
    <property type="match status" value="1"/>
</dbReference>
<accession>A0A6C0LNQ4</accession>
<reference evidence="3" key="1">
    <citation type="journal article" date="2020" name="Nature">
        <title>Giant virus diversity and host interactions through global metagenomics.</title>
        <authorList>
            <person name="Schulz F."/>
            <person name="Roux S."/>
            <person name="Paez-Espino D."/>
            <person name="Jungbluth S."/>
            <person name="Walsh D.A."/>
            <person name="Denef V.J."/>
            <person name="McMahon K.D."/>
            <person name="Konstantinidis K.T."/>
            <person name="Eloe-Fadrosh E.A."/>
            <person name="Kyrpides N.C."/>
            <person name="Woyke T."/>
        </authorList>
    </citation>
    <scope>NUCLEOTIDE SEQUENCE</scope>
    <source>
        <strain evidence="3">GVMAG-M-3300027963-9</strain>
    </source>
</reference>
<dbReference type="InterPro" id="IPR036844">
    <property type="entry name" value="Hint_dom_sf"/>
</dbReference>
<dbReference type="InterPro" id="IPR013083">
    <property type="entry name" value="Znf_RING/FYVE/PHD"/>
</dbReference>
<dbReference type="SUPFAM" id="SSF51294">
    <property type="entry name" value="Hedgehog/intein (Hint) domain"/>
    <property type="match status" value="1"/>
</dbReference>
<dbReference type="AlphaFoldDB" id="A0A6C0LNQ4"/>
<dbReference type="InterPro" id="IPR003613">
    <property type="entry name" value="Ubox_domain"/>
</dbReference>
<dbReference type="Pfam" id="PF14623">
    <property type="entry name" value="Vint"/>
    <property type="match status" value="1"/>
</dbReference>
<dbReference type="PROSITE" id="PS50234">
    <property type="entry name" value="VWFA"/>
    <property type="match status" value="1"/>
</dbReference>
<dbReference type="GO" id="GO:0004842">
    <property type="term" value="F:ubiquitin-protein transferase activity"/>
    <property type="evidence" value="ECO:0007669"/>
    <property type="project" value="InterPro"/>
</dbReference>
<dbReference type="SMART" id="SM00504">
    <property type="entry name" value="Ubox"/>
    <property type="match status" value="1"/>
</dbReference>
<dbReference type="Pfam" id="PF04564">
    <property type="entry name" value="U-box"/>
    <property type="match status" value="1"/>
</dbReference>
<proteinExistence type="predicted"/>
<name>A0A6C0LNQ4_9ZZZZ</name>
<dbReference type="Gene3D" id="3.30.40.10">
    <property type="entry name" value="Zinc/RING finger domain, C3HC4 (zinc finger)"/>
    <property type="match status" value="1"/>
</dbReference>
<organism evidence="3">
    <name type="scientific">viral metagenome</name>
    <dbReference type="NCBI Taxonomy" id="1070528"/>
    <lineage>
        <taxon>unclassified sequences</taxon>
        <taxon>metagenomes</taxon>
        <taxon>organismal metagenomes</taxon>
    </lineage>
</organism>
<dbReference type="Gene3D" id="3.40.50.410">
    <property type="entry name" value="von Willebrand factor, type A domain"/>
    <property type="match status" value="1"/>
</dbReference>
<dbReference type="Pfam" id="PF14624">
    <property type="entry name" value="Vwaint"/>
    <property type="match status" value="1"/>
</dbReference>
<evidence type="ECO:0008006" key="4">
    <source>
        <dbReference type="Google" id="ProtNLM"/>
    </source>
</evidence>
<feature type="domain" description="VWFA" evidence="1">
    <location>
        <begin position="119"/>
        <end position="306"/>
    </location>
</feature>
<dbReference type="CDD" id="cd16655">
    <property type="entry name" value="RING-Ubox_WDSUB1-like"/>
    <property type="match status" value="1"/>
</dbReference>
<evidence type="ECO:0000313" key="3">
    <source>
        <dbReference type="EMBL" id="QHU32369.1"/>
    </source>
</evidence>
<dbReference type="InterPro" id="IPR032838">
    <property type="entry name" value="Vwaint_dom"/>
</dbReference>
<dbReference type="InterPro" id="IPR039510">
    <property type="entry name" value="Vint_dom"/>
</dbReference>
<sequence length="696" mass="76283">MASSIPNEFYCPITFGLMQDPVIAADGHTYEREAIEQWLVNNITSPKTNLPLTSMNLIPNIALRNTIRDMLAKQPLHFQTPKLVGKFENKTLIAKAYPADAAVHLTIKTEEPETRQPIVLLAIVDTSGSMAESTDDEKSAEAYGFSRLDLVKHTVRTMAAVLGDDDMLSIITYSTNAQIVLRPTRMNKEGKARVEAALEYVQPDSQTNIFEGLRHAMEIANTDELAGRNIVGLLLTDGFPNINPPRGILYELQNRIVMKNPWTLHTFGFGYKLDSKLLADLALWGNGLFGFIPDATMVGTIFINFLASVLSSAARNPQLTRDGKLIYLHNSLLQGGQTYETMISYSGQEICLNGKVVPLESEPIGCTFALAHSELIETLENVIAVESANRTGATIERLKTLAAKFAASSEPRVVAFSRDLQGSDPEGQLGLAVSPNHFGKWGEHYLRSYLRAQKLQMCMNFKDPGVQIYGGPLFKELQNVAEKAFCDLPPPVPSVSAQPKGYYGGGGGGAPAYSSPQSMAVFYNSGGGCFHGENRVMMADGSRKAIKDINPDDQVWTPEGPANVVCLVTIGSKRPAQTMVQINGLCITPWHPIRLKAGGPWVFPADHYLFGERLIQTVYNLVLNKGHVVDVEGYECITLAHGFEEPVAKHDYFGTSAVLNDLAKQPGYFQGRPVYQNLVAKKDPATGLIVGWYDDV</sequence>
<dbReference type="SMART" id="SM00327">
    <property type="entry name" value="VWA"/>
    <property type="match status" value="1"/>
</dbReference>
<dbReference type="PROSITE" id="PS51698">
    <property type="entry name" value="U_BOX"/>
    <property type="match status" value="1"/>
</dbReference>
<dbReference type="CDD" id="cd00081">
    <property type="entry name" value="Hint"/>
    <property type="match status" value="1"/>
</dbReference>
<evidence type="ECO:0000259" key="1">
    <source>
        <dbReference type="PROSITE" id="PS50234"/>
    </source>
</evidence>